<organism evidence="4 5">
    <name type="scientific">Apiospora saccharicola</name>
    <dbReference type="NCBI Taxonomy" id="335842"/>
    <lineage>
        <taxon>Eukaryota</taxon>
        <taxon>Fungi</taxon>
        <taxon>Dikarya</taxon>
        <taxon>Ascomycota</taxon>
        <taxon>Pezizomycotina</taxon>
        <taxon>Sordariomycetes</taxon>
        <taxon>Xylariomycetidae</taxon>
        <taxon>Amphisphaeriales</taxon>
        <taxon>Apiosporaceae</taxon>
        <taxon>Apiospora</taxon>
    </lineage>
</organism>
<feature type="transmembrane region" description="Helical" evidence="3">
    <location>
        <begin position="114"/>
        <end position="136"/>
    </location>
</feature>
<protein>
    <recommendedName>
        <fullName evidence="6">TPR domain-containing protein</fullName>
    </recommendedName>
</protein>
<name>A0ABR1WIH1_9PEZI</name>
<keyword evidence="1" id="KW-0802">TPR repeat</keyword>
<feature type="repeat" description="TPR" evidence="1">
    <location>
        <begin position="452"/>
        <end position="485"/>
    </location>
</feature>
<keyword evidence="3" id="KW-0812">Transmembrane</keyword>
<evidence type="ECO:0000256" key="1">
    <source>
        <dbReference type="PROSITE-ProRule" id="PRU00339"/>
    </source>
</evidence>
<dbReference type="Proteomes" id="UP001446871">
    <property type="component" value="Unassembled WGS sequence"/>
</dbReference>
<comment type="caution">
    <text evidence="4">The sequence shown here is derived from an EMBL/GenBank/DDBJ whole genome shotgun (WGS) entry which is preliminary data.</text>
</comment>
<dbReference type="SMART" id="SM00028">
    <property type="entry name" value="TPR"/>
    <property type="match status" value="2"/>
</dbReference>
<dbReference type="EMBL" id="JAQQWM010000001">
    <property type="protein sequence ID" value="KAK8083309.1"/>
    <property type="molecule type" value="Genomic_DNA"/>
</dbReference>
<dbReference type="CDD" id="cd24145">
    <property type="entry name" value="Mgr3-like"/>
    <property type="match status" value="1"/>
</dbReference>
<evidence type="ECO:0000313" key="5">
    <source>
        <dbReference type="Proteomes" id="UP001446871"/>
    </source>
</evidence>
<dbReference type="SUPFAM" id="SSF48452">
    <property type="entry name" value="TPR-like"/>
    <property type="match status" value="1"/>
</dbReference>
<keyword evidence="3" id="KW-0472">Membrane</keyword>
<keyword evidence="3" id="KW-1133">Transmembrane helix</keyword>
<gene>
    <name evidence="4" type="ORF">PG996_002090</name>
</gene>
<dbReference type="Gene3D" id="1.25.40.10">
    <property type="entry name" value="Tetratricopeptide repeat domain"/>
    <property type="match status" value="1"/>
</dbReference>
<dbReference type="PANTHER" id="PTHR28142:SF1">
    <property type="entry name" value="MITOCHONDRIAL INNER MEMBRANE I-AAA PROTEASE SUPERCOMPLEX SUBUNIT MGR3-RELATED"/>
    <property type="match status" value="1"/>
</dbReference>
<dbReference type="InterPro" id="IPR040201">
    <property type="entry name" value="Mrg3-like"/>
</dbReference>
<accession>A0ABR1WIH1</accession>
<evidence type="ECO:0008006" key="6">
    <source>
        <dbReference type="Google" id="ProtNLM"/>
    </source>
</evidence>
<evidence type="ECO:0000313" key="4">
    <source>
        <dbReference type="EMBL" id="KAK8083309.1"/>
    </source>
</evidence>
<dbReference type="InterPro" id="IPR019734">
    <property type="entry name" value="TPR_rpt"/>
</dbReference>
<reference evidence="4 5" key="1">
    <citation type="submission" date="2023-01" db="EMBL/GenBank/DDBJ databases">
        <title>Analysis of 21 Apiospora genomes using comparative genomics revels a genus with tremendous synthesis potential of carbohydrate active enzymes and secondary metabolites.</title>
        <authorList>
            <person name="Sorensen T."/>
        </authorList>
    </citation>
    <scope>NUCLEOTIDE SEQUENCE [LARGE SCALE GENOMIC DNA]</scope>
    <source>
        <strain evidence="4 5">CBS 83171</strain>
    </source>
</reference>
<feature type="region of interest" description="Disordered" evidence="2">
    <location>
        <begin position="394"/>
        <end position="415"/>
    </location>
</feature>
<dbReference type="InterPro" id="IPR011990">
    <property type="entry name" value="TPR-like_helical_dom_sf"/>
</dbReference>
<dbReference type="PANTHER" id="PTHR28142">
    <property type="entry name" value="MITOCHONDRIAL INNER MEMBRANE I-AAA PROTEASE SUPERCOMPLEX SUBUNIT MGR3-RELATED"/>
    <property type="match status" value="1"/>
</dbReference>
<sequence>MSAARLLSARAAQGLHRSQGARSLWTHTPSLGCTPRPVASRLAIADHVAGARLQQKRYQSSGNERRSDFQTKPEPPTFKALLLALRQSISFRPLMGAFRGQSLRRLFRQSPEELVIAVVLLTGIGGVVMYVIYTYFSYFQSEQFTRFPPAIAKSLRRALYYSNYAPDPKLALKYYKIALEQCEQHAMDPFSDEVLGLKIQLAAWLEKIGSYQNSTEVLEALLRDCRRWVDKMEAAVKKGQVDKSGNLIGVPIPVKAPTEAGAPDADVPPENLWGKRTRVLGKCVGISVKLGEIYADEHVLKGEQAGERLIWAVETVLKELQRRQVQGVHEGEGEWMSPEQIGGALEALANHYESKSQHYLAAPLYLQALTLSPPKTCHTAVLMNNLAISLAQQPTDVPAEQQTTPATGTASQSRPTRAMMLKNARQWALQAHATSTKVTGEDRTPECDEACAVALCNLGEIAAMTGDMEEAKKRFKESLNLSKRISFPEGISQAQDGLAAASIQTKTSV</sequence>
<evidence type="ECO:0000256" key="2">
    <source>
        <dbReference type="SAM" id="MobiDB-lite"/>
    </source>
</evidence>
<evidence type="ECO:0000256" key="3">
    <source>
        <dbReference type="SAM" id="Phobius"/>
    </source>
</evidence>
<keyword evidence="5" id="KW-1185">Reference proteome</keyword>
<proteinExistence type="predicted"/>
<dbReference type="PROSITE" id="PS50005">
    <property type="entry name" value="TPR"/>
    <property type="match status" value="1"/>
</dbReference>